<evidence type="ECO:0000313" key="2">
    <source>
        <dbReference type="EnsemblMetazoa" id="GPPI011241-PA"/>
    </source>
</evidence>
<dbReference type="EMBL" id="JXJN01004816">
    <property type="status" value="NOT_ANNOTATED_CDS"/>
    <property type="molecule type" value="Genomic_DNA"/>
</dbReference>
<keyword evidence="1" id="KW-1133">Transmembrane helix</keyword>
<organism evidence="2 3">
    <name type="scientific">Glossina palpalis gambiensis</name>
    <dbReference type="NCBI Taxonomy" id="67801"/>
    <lineage>
        <taxon>Eukaryota</taxon>
        <taxon>Metazoa</taxon>
        <taxon>Ecdysozoa</taxon>
        <taxon>Arthropoda</taxon>
        <taxon>Hexapoda</taxon>
        <taxon>Insecta</taxon>
        <taxon>Pterygota</taxon>
        <taxon>Neoptera</taxon>
        <taxon>Endopterygota</taxon>
        <taxon>Diptera</taxon>
        <taxon>Brachycera</taxon>
        <taxon>Muscomorpha</taxon>
        <taxon>Hippoboscoidea</taxon>
        <taxon>Glossinidae</taxon>
        <taxon>Glossina</taxon>
    </lineage>
</organism>
<sequence>MKISKKLIGQVFLLGIVAGLQYCEIYSSAESDVPPMRHDDWKDVRLWLTFFLGLASYSFFKLKLYRTVARYLKGTFQRNAFVKLMIISSMMLTVFSSFLFVWSLQKHAIIVQPLATISKISDVPEDLYITQQDVFGDFDNEKENIQLPVEIDISQPGNPDNLNRKTTQSHYDDYAKIKIRLRNDVSPALCLPNGEMAMEREVNFSHLNLP</sequence>
<feature type="transmembrane region" description="Helical" evidence="1">
    <location>
        <begin position="47"/>
        <end position="64"/>
    </location>
</feature>
<dbReference type="VEuPathDB" id="VectorBase:GPPI011241"/>
<reference evidence="3" key="1">
    <citation type="submission" date="2015-01" db="EMBL/GenBank/DDBJ databases">
        <authorList>
            <person name="Aksoy S."/>
            <person name="Warren W."/>
            <person name="Wilson R.K."/>
        </authorList>
    </citation>
    <scope>NUCLEOTIDE SEQUENCE [LARGE SCALE GENOMIC DNA]</scope>
    <source>
        <strain evidence="3">IAEA</strain>
    </source>
</reference>
<dbReference type="EnsemblMetazoa" id="GPPI011241-RA">
    <property type="protein sequence ID" value="GPPI011241-PA"/>
    <property type="gene ID" value="GPPI011241"/>
</dbReference>
<proteinExistence type="predicted"/>
<keyword evidence="1" id="KW-0812">Transmembrane</keyword>
<evidence type="ECO:0000313" key="3">
    <source>
        <dbReference type="Proteomes" id="UP000092460"/>
    </source>
</evidence>
<accession>A0A1B0AWM3</accession>
<keyword evidence="1" id="KW-0472">Membrane</keyword>
<dbReference type="AlphaFoldDB" id="A0A1B0AWM3"/>
<protein>
    <submittedName>
        <fullName evidence="2">Uncharacterized protein</fullName>
    </submittedName>
</protein>
<feature type="transmembrane region" description="Helical" evidence="1">
    <location>
        <begin position="84"/>
        <end position="104"/>
    </location>
</feature>
<keyword evidence="3" id="KW-1185">Reference proteome</keyword>
<evidence type="ECO:0000256" key="1">
    <source>
        <dbReference type="SAM" id="Phobius"/>
    </source>
</evidence>
<dbReference type="Proteomes" id="UP000092460">
    <property type="component" value="Unassembled WGS sequence"/>
</dbReference>
<name>A0A1B0AWM3_9MUSC</name>
<reference evidence="2" key="2">
    <citation type="submission" date="2020-05" db="UniProtKB">
        <authorList>
            <consortium name="EnsemblMetazoa"/>
        </authorList>
    </citation>
    <scope>IDENTIFICATION</scope>
    <source>
        <strain evidence="2">IAEA</strain>
    </source>
</reference>